<dbReference type="CDD" id="cd11372">
    <property type="entry name" value="RNase_PH_RRP46"/>
    <property type="match status" value="1"/>
</dbReference>
<keyword evidence="5" id="KW-0539">Nucleus</keyword>
<dbReference type="GO" id="GO:0071038">
    <property type="term" value="P:TRAMP-dependent tRNA surveillance pathway"/>
    <property type="evidence" value="ECO:0007669"/>
    <property type="project" value="UniProtKB-ARBA"/>
</dbReference>
<dbReference type="GO" id="GO:0071051">
    <property type="term" value="P:poly(A)-dependent snoRNA 3'-end processing"/>
    <property type="evidence" value="ECO:0007669"/>
    <property type="project" value="TreeGrafter"/>
</dbReference>
<dbReference type="EMBL" id="HG316456">
    <property type="protein sequence ID" value="CDF88869.1"/>
    <property type="molecule type" value="Genomic_DNA"/>
</dbReference>
<gene>
    <name evidence="8" type="ORF">BN860_03796g</name>
</gene>
<evidence type="ECO:0000259" key="7">
    <source>
        <dbReference type="Pfam" id="PF03725"/>
    </source>
</evidence>
<dbReference type="AlphaFoldDB" id="A0A8J2T4C7"/>
<dbReference type="InterPro" id="IPR020568">
    <property type="entry name" value="Ribosomal_Su5_D2-typ_SF"/>
</dbReference>
<feature type="domain" description="Exoribonuclease phosphorolytic" evidence="7">
    <location>
        <begin position="129"/>
        <end position="197"/>
    </location>
</feature>
<accession>A0A8J2T4C7</accession>
<keyword evidence="3" id="KW-0698">rRNA processing</keyword>
<dbReference type="InterPro" id="IPR036345">
    <property type="entry name" value="ExoRNase_PH_dom2_sf"/>
</dbReference>
<dbReference type="InterPro" id="IPR027408">
    <property type="entry name" value="PNPase/RNase_PH_dom_sf"/>
</dbReference>
<evidence type="ECO:0000259" key="6">
    <source>
        <dbReference type="Pfam" id="PF01138"/>
    </source>
</evidence>
<feature type="domain" description="Exoribonuclease phosphorolytic" evidence="6">
    <location>
        <begin position="3"/>
        <end position="125"/>
    </location>
</feature>
<evidence type="ECO:0000256" key="5">
    <source>
        <dbReference type="ARBA" id="ARBA00023242"/>
    </source>
</evidence>
<dbReference type="InterPro" id="IPR001247">
    <property type="entry name" value="ExoRNase_PH_dom1"/>
</dbReference>
<dbReference type="PANTHER" id="PTHR11953:SF1">
    <property type="entry name" value="EXOSOME COMPLEX COMPONENT RRP46"/>
    <property type="match status" value="1"/>
</dbReference>
<dbReference type="SUPFAM" id="SSF54211">
    <property type="entry name" value="Ribosomal protein S5 domain 2-like"/>
    <property type="match status" value="1"/>
</dbReference>
<evidence type="ECO:0000313" key="9">
    <source>
        <dbReference type="Proteomes" id="UP000019375"/>
    </source>
</evidence>
<reference evidence="9" key="1">
    <citation type="journal article" date="2013" name="Genome Announc.">
        <title>Genome sequence of the food spoilage yeast Zygosaccharomyces bailii CLIB 213(T).</title>
        <authorList>
            <person name="Galeote V."/>
            <person name="Bigey F."/>
            <person name="Devillers H."/>
            <person name="Neuveglise C."/>
            <person name="Dequin S."/>
        </authorList>
    </citation>
    <scope>NUCLEOTIDE SEQUENCE [LARGE SCALE GENOMIC DNA]</scope>
    <source>
        <strain evidence="9">CLIB 213 / ATCC 58445 / CBS 680 / CCRC 21525 / NBRC 1098 / NCYC 1416 / NRRL Y-2227</strain>
    </source>
</reference>
<dbReference type="GO" id="GO:0071028">
    <property type="term" value="P:nuclear mRNA surveillance"/>
    <property type="evidence" value="ECO:0007669"/>
    <property type="project" value="TreeGrafter"/>
</dbReference>
<dbReference type="GO" id="GO:0016075">
    <property type="term" value="P:rRNA catabolic process"/>
    <property type="evidence" value="ECO:0007669"/>
    <property type="project" value="TreeGrafter"/>
</dbReference>
<comment type="subcellular location">
    <subcellularLocation>
        <location evidence="1">Nucleus</location>
    </subcellularLocation>
</comment>
<evidence type="ECO:0000256" key="4">
    <source>
        <dbReference type="ARBA" id="ARBA00022835"/>
    </source>
</evidence>
<dbReference type="Pfam" id="PF01138">
    <property type="entry name" value="RNase_PH"/>
    <property type="match status" value="1"/>
</dbReference>
<dbReference type="Proteomes" id="UP000019375">
    <property type="component" value="Unassembled WGS sequence"/>
</dbReference>
<dbReference type="GO" id="GO:0000467">
    <property type="term" value="P:exonucleolytic trimming to generate mature 3'-end of 5.8S rRNA from tricistronic rRNA transcript (SSU-rRNA, 5.8S rRNA, LSU-rRNA)"/>
    <property type="evidence" value="ECO:0007669"/>
    <property type="project" value="UniProtKB-ARBA"/>
</dbReference>
<dbReference type="FunFam" id="3.30.230.70:FF:000027">
    <property type="entry name" value="Exosome complex component RRP46"/>
    <property type="match status" value="1"/>
</dbReference>
<proteinExistence type="inferred from homology"/>
<dbReference type="SUPFAM" id="SSF55666">
    <property type="entry name" value="Ribonuclease PH domain 2-like"/>
    <property type="match status" value="1"/>
</dbReference>
<keyword evidence="4" id="KW-0271">Exosome</keyword>
<dbReference type="PANTHER" id="PTHR11953">
    <property type="entry name" value="EXOSOME COMPLEX COMPONENT"/>
    <property type="match status" value="1"/>
</dbReference>
<organism evidence="8 9">
    <name type="scientific">Zygosaccharomyces bailii (strain CLIB 213 / ATCC 58445 / CBS 680 / BCRC 21525 / NBRC 1098 / NCYC 1416 / NRRL Y-2227)</name>
    <dbReference type="NCBI Taxonomy" id="1333698"/>
    <lineage>
        <taxon>Eukaryota</taxon>
        <taxon>Fungi</taxon>
        <taxon>Dikarya</taxon>
        <taxon>Ascomycota</taxon>
        <taxon>Saccharomycotina</taxon>
        <taxon>Saccharomycetes</taxon>
        <taxon>Saccharomycetales</taxon>
        <taxon>Saccharomycetaceae</taxon>
        <taxon>Zygosaccharomyces</taxon>
    </lineage>
</organism>
<dbReference type="InterPro" id="IPR050080">
    <property type="entry name" value="RNase_PH"/>
</dbReference>
<dbReference type="GO" id="GO:0034475">
    <property type="term" value="P:U4 snRNA 3'-end processing"/>
    <property type="evidence" value="ECO:0007669"/>
    <property type="project" value="TreeGrafter"/>
</dbReference>
<protein>
    <submittedName>
        <fullName evidence="8">ZYBA0S03-03796g1_1</fullName>
    </submittedName>
</protein>
<dbReference type="Pfam" id="PF03725">
    <property type="entry name" value="RNase_PH_C"/>
    <property type="match status" value="1"/>
</dbReference>
<dbReference type="Gene3D" id="3.30.230.70">
    <property type="entry name" value="GHMP Kinase, N-terminal domain"/>
    <property type="match status" value="1"/>
</dbReference>
<dbReference type="GO" id="GO:0000176">
    <property type="term" value="C:nuclear exosome (RNase complex)"/>
    <property type="evidence" value="ECO:0007669"/>
    <property type="project" value="TreeGrafter"/>
</dbReference>
<keyword evidence="9" id="KW-1185">Reference proteome</keyword>
<dbReference type="GO" id="GO:0000177">
    <property type="term" value="C:cytoplasmic exosome (RNase complex)"/>
    <property type="evidence" value="ECO:0007669"/>
    <property type="project" value="UniProtKB-ARBA"/>
</dbReference>
<dbReference type="GO" id="GO:0003723">
    <property type="term" value="F:RNA binding"/>
    <property type="evidence" value="ECO:0007669"/>
    <property type="project" value="TreeGrafter"/>
</dbReference>
<evidence type="ECO:0000256" key="3">
    <source>
        <dbReference type="ARBA" id="ARBA00022552"/>
    </source>
</evidence>
<dbReference type="OrthoDB" id="27298at2759"/>
<sequence length="224" mass="24476">MAISASTGVLYHVDGSSQFESNNTKVVCSVTGPIEPKARQELPTQLALEIIVRPARGVPNTREKLMEDRLRAVLTPLIARYMYPRKLCQITFQIMEAGESELEFTQRELSACINSATLALIDAGIGLYGMACSVPLAVIEGAIIVDPTDSQLQASQSVHTLALEITEGGKKSHNILLLDSTGDFTDTELFDGLQKGEQECLELVQELRKVVADRITSDIIRTKT</sequence>
<evidence type="ECO:0000313" key="8">
    <source>
        <dbReference type="EMBL" id="CDF88869.1"/>
    </source>
</evidence>
<evidence type="ECO:0000256" key="2">
    <source>
        <dbReference type="ARBA" id="ARBA00006678"/>
    </source>
</evidence>
<name>A0A8J2T4C7_ZYGB2</name>
<evidence type="ECO:0000256" key="1">
    <source>
        <dbReference type="ARBA" id="ARBA00004123"/>
    </source>
</evidence>
<dbReference type="GO" id="GO:0005730">
    <property type="term" value="C:nucleolus"/>
    <property type="evidence" value="ECO:0007669"/>
    <property type="project" value="UniProtKB-SubCell"/>
</dbReference>
<dbReference type="InterPro" id="IPR015847">
    <property type="entry name" value="ExoRNase_PH_dom2"/>
</dbReference>
<comment type="similarity">
    <text evidence="2">Belongs to the RNase PH family.</text>
</comment>